<dbReference type="GO" id="GO:0070573">
    <property type="term" value="F:metallodipeptidase activity"/>
    <property type="evidence" value="ECO:0007669"/>
    <property type="project" value="InterPro"/>
</dbReference>
<proteinExistence type="inferred from homology"/>
<keyword evidence="1" id="KW-0336">GPI-anchor</keyword>
<dbReference type="GO" id="GO:0046872">
    <property type="term" value="F:metal ion binding"/>
    <property type="evidence" value="ECO:0007669"/>
    <property type="project" value="UniProtKB-UniRule"/>
</dbReference>
<dbReference type="InterPro" id="IPR008257">
    <property type="entry name" value="Pept_M19"/>
</dbReference>
<reference evidence="2" key="1">
    <citation type="submission" date="2021-02" db="EMBL/GenBank/DDBJ databases">
        <authorList>
            <person name="Nowell W R."/>
        </authorList>
    </citation>
    <scope>NUCLEOTIDE SEQUENCE</scope>
</reference>
<evidence type="ECO:0000256" key="1">
    <source>
        <dbReference type="RuleBase" id="RU341113"/>
    </source>
</evidence>
<keyword evidence="1" id="KW-0645">Protease</keyword>
<sequence>SSNNGTIADVAAHINHIRIIAGIDSVGIGGDYDGVDALPTGLEDVSKYPKLIEYLIDQGNWTDDDIIKLVGGNILRVLEKNEQMAQELQKTMKPHESLIERTELEVHNLTQCRYLDMYTTTV</sequence>
<evidence type="ECO:0000313" key="2">
    <source>
        <dbReference type="EMBL" id="CAF5175911.1"/>
    </source>
</evidence>
<dbReference type="Pfam" id="PF01244">
    <property type="entry name" value="Peptidase_M19"/>
    <property type="match status" value="1"/>
</dbReference>
<keyword evidence="1" id="KW-0472">Membrane</keyword>
<keyword evidence="1" id="KW-0482">Metalloprotease</keyword>
<dbReference type="EMBL" id="CAJOBJ010326434">
    <property type="protein sequence ID" value="CAF5175911.1"/>
    <property type="molecule type" value="Genomic_DNA"/>
</dbReference>
<comment type="subunit">
    <text evidence="1">Homodimer; disulfide-linked.</text>
</comment>
<keyword evidence="1" id="KW-0479">Metal-binding</keyword>
<feature type="non-terminal residue" evidence="2">
    <location>
        <position position="122"/>
    </location>
</feature>
<evidence type="ECO:0000313" key="3">
    <source>
        <dbReference type="Proteomes" id="UP000681720"/>
    </source>
</evidence>
<dbReference type="PANTHER" id="PTHR10443:SF12">
    <property type="entry name" value="DIPEPTIDASE"/>
    <property type="match status" value="1"/>
</dbReference>
<dbReference type="PANTHER" id="PTHR10443">
    <property type="entry name" value="MICROSOMAL DIPEPTIDASE"/>
    <property type="match status" value="1"/>
</dbReference>
<comment type="subcellular location">
    <subcellularLocation>
        <location evidence="1">Membrane</location>
        <topology evidence="1">Lipid-anchor</topology>
        <topology evidence="1">GPI-anchor</topology>
    </subcellularLocation>
</comment>
<organism evidence="2 3">
    <name type="scientific">Rotaria magnacalcarata</name>
    <dbReference type="NCBI Taxonomy" id="392030"/>
    <lineage>
        <taxon>Eukaryota</taxon>
        <taxon>Metazoa</taxon>
        <taxon>Spiralia</taxon>
        <taxon>Gnathifera</taxon>
        <taxon>Rotifera</taxon>
        <taxon>Eurotatoria</taxon>
        <taxon>Bdelloidea</taxon>
        <taxon>Philodinida</taxon>
        <taxon>Philodinidae</taxon>
        <taxon>Rotaria</taxon>
    </lineage>
</organism>
<keyword evidence="1" id="KW-1015">Disulfide bond</keyword>
<comment type="catalytic activity">
    <reaction evidence="1">
        <text>an L-aminoacyl-L-amino acid + H2O = 2 an L-alpha-amino acid</text>
        <dbReference type="Rhea" id="RHEA:48940"/>
        <dbReference type="ChEBI" id="CHEBI:15377"/>
        <dbReference type="ChEBI" id="CHEBI:59869"/>
        <dbReference type="ChEBI" id="CHEBI:77460"/>
        <dbReference type="EC" id="3.4.13.19"/>
    </reaction>
</comment>
<name>A0A8S3H9H9_9BILA</name>
<gene>
    <name evidence="2" type="ORF">GIL414_LOCUS67675</name>
</gene>
<dbReference type="PROSITE" id="PS51365">
    <property type="entry name" value="RENAL_DIPEPTIDASE_2"/>
    <property type="match status" value="1"/>
</dbReference>
<dbReference type="GO" id="GO:0006508">
    <property type="term" value="P:proteolysis"/>
    <property type="evidence" value="ECO:0007669"/>
    <property type="project" value="UniProtKB-KW"/>
</dbReference>
<dbReference type="Gene3D" id="3.20.20.140">
    <property type="entry name" value="Metal-dependent hydrolases"/>
    <property type="match status" value="1"/>
</dbReference>
<comment type="caution">
    <text evidence="2">The sequence shown here is derived from an EMBL/GenBank/DDBJ whole genome shotgun (WGS) entry which is preliminary data.</text>
</comment>
<keyword evidence="1" id="KW-0224">Dipeptidase</keyword>
<protein>
    <recommendedName>
        <fullName evidence="1">Dipeptidase</fullName>
        <ecNumber evidence="1">3.4.13.19</ecNumber>
    </recommendedName>
</protein>
<comment type="cofactor">
    <cofactor evidence="1">
        <name>Zn(2+)</name>
        <dbReference type="ChEBI" id="CHEBI:29105"/>
    </cofactor>
</comment>
<dbReference type="EC" id="3.4.13.19" evidence="1"/>
<keyword evidence="1" id="KW-0449">Lipoprotein</keyword>
<comment type="similarity">
    <text evidence="1">Belongs to the metallo-dependent hydrolases superfamily. Peptidase M19 family.</text>
</comment>
<accession>A0A8S3H9H9</accession>
<dbReference type="AlphaFoldDB" id="A0A8S3H9H9"/>
<keyword evidence="1" id="KW-0378">Hydrolase</keyword>
<keyword evidence="1" id="KW-0325">Glycoprotein</keyword>
<dbReference type="GO" id="GO:0098552">
    <property type="term" value="C:side of membrane"/>
    <property type="evidence" value="ECO:0007669"/>
    <property type="project" value="UniProtKB-KW"/>
</dbReference>
<keyword evidence="1" id="KW-0862">Zinc</keyword>
<dbReference type="SUPFAM" id="SSF51556">
    <property type="entry name" value="Metallo-dependent hydrolases"/>
    <property type="match status" value="1"/>
</dbReference>
<dbReference type="Proteomes" id="UP000681720">
    <property type="component" value="Unassembled WGS sequence"/>
</dbReference>
<dbReference type="InterPro" id="IPR032466">
    <property type="entry name" value="Metal_Hydrolase"/>
</dbReference>